<evidence type="ECO:0000256" key="5">
    <source>
        <dbReference type="SAM" id="MobiDB-lite"/>
    </source>
</evidence>
<dbReference type="PANTHER" id="PTHR30055:SF234">
    <property type="entry name" value="HTH-TYPE TRANSCRIPTIONAL REGULATOR BETI"/>
    <property type="match status" value="1"/>
</dbReference>
<name>Q0RKH5_FRAAA</name>
<feature type="compositionally biased region" description="Low complexity" evidence="5">
    <location>
        <begin position="7"/>
        <end position="20"/>
    </location>
</feature>
<dbReference type="InterPro" id="IPR009057">
    <property type="entry name" value="Homeodomain-like_sf"/>
</dbReference>
<evidence type="ECO:0000313" key="8">
    <source>
        <dbReference type="Proteomes" id="UP000000657"/>
    </source>
</evidence>
<dbReference type="KEGG" id="fal:FRAAL3339"/>
<reference evidence="7 8" key="1">
    <citation type="journal article" date="2007" name="Genome Res.">
        <title>Genome characteristics of facultatively symbiotic Frankia sp. strains reflect host range and host plant biogeography.</title>
        <authorList>
            <person name="Normand P."/>
            <person name="Lapierre P."/>
            <person name="Tisa L.S."/>
            <person name="Gogarten J.P."/>
            <person name="Alloisio N."/>
            <person name="Bagnarol E."/>
            <person name="Bassi C.A."/>
            <person name="Berry A.M."/>
            <person name="Bickhart D.M."/>
            <person name="Choisne N."/>
            <person name="Couloux A."/>
            <person name="Cournoyer B."/>
            <person name="Cruveiller S."/>
            <person name="Daubin V."/>
            <person name="Demange N."/>
            <person name="Francino M.P."/>
            <person name="Goltsman E."/>
            <person name="Huang Y."/>
            <person name="Kopp O.R."/>
            <person name="Labarre L."/>
            <person name="Lapidus A."/>
            <person name="Lavire C."/>
            <person name="Marechal J."/>
            <person name="Martinez M."/>
            <person name="Mastronunzio J.E."/>
            <person name="Mullin B.C."/>
            <person name="Niemann J."/>
            <person name="Pujic P."/>
            <person name="Rawnsley T."/>
            <person name="Rouy Z."/>
            <person name="Schenowitz C."/>
            <person name="Sellstedt A."/>
            <person name="Tavares F."/>
            <person name="Tomkins J.P."/>
            <person name="Vallenet D."/>
            <person name="Valverde C."/>
            <person name="Wall L.G."/>
            <person name="Wang Y."/>
            <person name="Medigue C."/>
            <person name="Benson D.R."/>
        </authorList>
    </citation>
    <scope>NUCLEOTIDE SEQUENCE [LARGE SCALE GENOMIC DNA]</scope>
    <source>
        <strain evidence="8">DSM 45986 / CECT 9034 / ACN14a</strain>
    </source>
</reference>
<evidence type="ECO:0000256" key="1">
    <source>
        <dbReference type="ARBA" id="ARBA00023015"/>
    </source>
</evidence>
<dbReference type="InterPro" id="IPR050109">
    <property type="entry name" value="HTH-type_TetR-like_transc_reg"/>
</dbReference>
<dbReference type="Proteomes" id="UP000000657">
    <property type="component" value="Chromosome"/>
</dbReference>
<dbReference type="HOGENOM" id="CLU_1254413_0_0_11"/>
<dbReference type="Gene3D" id="1.10.357.10">
    <property type="entry name" value="Tetracycline Repressor, domain 2"/>
    <property type="match status" value="1"/>
</dbReference>
<dbReference type="STRING" id="326424.FRAAL3339"/>
<gene>
    <name evidence="7" type="ordered locus">FRAAL3339</name>
</gene>
<proteinExistence type="predicted"/>
<dbReference type="GO" id="GO:0000976">
    <property type="term" value="F:transcription cis-regulatory region binding"/>
    <property type="evidence" value="ECO:0007669"/>
    <property type="project" value="TreeGrafter"/>
</dbReference>
<evidence type="ECO:0000256" key="3">
    <source>
        <dbReference type="ARBA" id="ARBA00023163"/>
    </source>
</evidence>
<organism evidence="7 8">
    <name type="scientific">Frankia alni (strain DSM 45986 / CECT 9034 / ACN14a)</name>
    <dbReference type="NCBI Taxonomy" id="326424"/>
    <lineage>
        <taxon>Bacteria</taxon>
        <taxon>Bacillati</taxon>
        <taxon>Actinomycetota</taxon>
        <taxon>Actinomycetes</taxon>
        <taxon>Frankiales</taxon>
        <taxon>Frankiaceae</taxon>
        <taxon>Frankia</taxon>
    </lineage>
</organism>
<keyword evidence="2 4" id="KW-0238">DNA-binding</keyword>
<evidence type="ECO:0000259" key="6">
    <source>
        <dbReference type="PROSITE" id="PS50977"/>
    </source>
</evidence>
<dbReference type="PROSITE" id="PS50977">
    <property type="entry name" value="HTH_TETR_2"/>
    <property type="match status" value="1"/>
</dbReference>
<dbReference type="PRINTS" id="PR00455">
    <property type="entry name" value="HTHTETR"/>
</dbReference>
<evidence type="ECO:0000256" key="2">
    <source>
        <dbReference type="ARBA" id="ARBA00023125"/>
    </source>
</evidence>
<dbReference type="GO" id="GO:0003700">
    <property type="term" value="F:DNA-binding transcription factor activity"/>
    <property type="evidence" value="ECO:0007669"/>
    <property type="project" value="TreeGrafter"/>
</dbReference>
<keyword evidence="1" id="KW-0805">Transcription regulation</keyword>
<dbReference type="Pfam" id="PF00440">
    <property type="entry name" value="TetR_N"/>
    <property type="match status" value="1"/>
</dbReference>
<feature type="domain" description="HTH tetR-type" evidence="6">
    <location>
        <begin position="21"/>
        <end position="81"/>
    </location>
</feature>
<dbReference type="AlphaFoldDB" id="Q0RKH5"/>
<sequence length="215" mass="22953">MGRGEGSAESGAPGEPGEPGLTARERILAAAEVLFAEHRFDRTSTARIAAAAGVPHGLIFYHFKTKMDLLLAVVQRDRVTTLGELDLPPSDLPPSEGTDPRRAVAELWRHLTVVLGRPSPVHRIVLQELAVHEEIRRRAMESTDAAAAVIAGRLARIFGRDDPTPEQVAAAQLLTFAASMAPLLDQPDHTLVDPDALAALLARGLSPPTPESPPS</sequence>
<dbReference type="SUPFAM" id="SSF46689">
    <property type="entry name" value="Homeodomain-like"/>
    <property type="match status" value="1"/>
</dbReference>
<evidence type="ECO:0000256" key="4">
    <source>
        <dbReference type="PROSITE-ProRule" id="PRU00335"/>
    </source>
</evidence>
<dbReference type="RefSeq" id="WP_011604486.1">
    <property type="nucleotide sequence ID" value="NC_008278.1"/>
</dbReference>
<dbReference type="InterPro" id="IPR001647">
    <property type="entry name" value="HTH_TetR"/>
</dbReference>
<keyword evidence="8" id="KW-1185">Reference proteome</keyword>
<feature type="region of interest" description="Disordered" evidence="5">
    <location>
        <begin position="1"/>
        <end position="20"/>
    </location>
</feature>
<evidence type="ECO:0000313" key="7">
    <source>
        <dbReference type="EMBL" id="CAJ61983.1"/>
    </source>
</evidence>
<protein>
    <submittedName>
        <fullName evidence="7">HTH-type transcriptional regulator</fullName>
    </submittedName>
</protein>
<keyword evidence="3" id="KW-0804">Transcription</keyword>
<dbReference type="PANTHER" id="PTHR30055">
    <property type="entry name" value="HTH-TYPE TRANSCRIPTIONAL REGULATOR RUTR"/>
    <property type="match status" value="1"/>
</dbReference>
<accession>Q0RKH5</accession>
<dbReference type="eggNOG" id="COG1309">
    <property type="taxonomic scope" value="Bacteria"/>
</dbReference>
<feature type="DNA-binding region" description="H-T-H motif" evidence="4">
    <location>
        <begin position="44"/>
        <end position="63"/>
    </location>
</feature>
<dbReference type="EMBL" id="CT573213">
    <property type="protein sequence ID" value="CAJ61983.1"/>
    <property type="molecule type" value="Genomic_DNA"/>
</dbReference>
<dbReference type="OrthoDB" id="2356263at2"/>